<sequence length="72" mass="7753">MARSTLAFLLLLALCASLATAAHGRRLKADAAFALPSLHGALANLAAAWLSSSGAQHMQQQQQQFWQQHIEL</sequence>
<comment type="caution">
    <text evidence="3">The sequence shown here is derived from an EMBL/GenBank/DDBJ whole genome shotgun (WGS) entry which is preliminary data.</text>
</comment>
<keyword evidence="1" id="KW-0812">Transmembrane</keyword>
<protein>
    <submittedName>
        <fullName evidence="3">Uncharacterized protein</fullName>
    </submittedName>
</protein>
<feature type="transmembrane region" description="Helical" evidence="1">
    <location>
        <begin position="31"/>
        <end position="50"/>
    </location>
</feature>
<gene>
    <name evidence="3" type="ORF">D9Q98_009953</name>
</gene>
<keyword evidence="1" id="KW-1133">Transmembrane helix</keyword>
<proteinExistence type="predicted"/>
<keyword evidence="1" id="KW-0472">Membrane</keyword>
<feature type="signal peptide" evidence="2">
    <location>
        <begin position="1"/>
        <end position="21"/>
    </location>
</feature>
<evidence type="ECO:0000313" key="3">
    <source>
        <dbReference type="EMBL" id="KAI3424400.1"/>
    </source>
</evidence>
<evidence type="ECO:0000256" key="2">
    <source>
        <dbReference type="SAM" id="SignalP"/>
    </source>
</evidence>
<organism evidence="3 4">
    <name type="scientific">Chlorella vulgaris</name>
    <name type="common">Green alga</name>
    <dbReference type="NCBI Taxonomy" id="3077"/>
    <lineage>
        <taxon>Eukaryota</taxon>
        <taxon>Viridiplantae</taxon>
        <taxon>Chlorophyta</taxon>
        <taxon>core chlorophytes</taxon>
        <taxon>Trebouxiophyceae</taxon>
        <taxon>Chlorellales</taxon>
        <taxon>Chlorellaceae</taxon>
        <taxon>Chlorella clade</taxon>
        <taxon>Chlorella</taxon>
    </lineage>
</organism>
<name>A0A9D4TFS0_CHLVU</name>
<keyword evidence="2" id="KW-0732">Signal</keyword>
<reference evidence="3" key="2">
    <citation type="submission" date="2020-11" db="EMBL/GenBank/DDBJ databases">
        <authorList>
            <person name="Cecchin M."/>
            <person name="Marcolungo L."/>
            <person name="Rossato M."/>
            <person name="Girolomoni L."/>
            <person name="Cosentino E."/>
            <person name="Cuine S."/>
            <person name="Li-Beisson Y."/>
            <person name="Delledonne M."/>
            <person name="Ballottari M."/>
        </authorList>
    </citation>
    <scope>NUCLEOTIDE SEQUENCE</scope>
    <source>
        <strain evidence="3">211/11P</strain>
        <tissue evidence="3">Whole cell</tissue>
    </source>
</reference>
<evidence type="ECO:0000313" key="4">
    <source>
        <dbReference type="Proteomes" id="UP001055712"/>
    </source>
</evidence>
<dbReference type="Proteomes" id="UP001055712">
    <property type="component" value="Unassembled WGS sequence"/>
</dbReference>
<dbReference type="EMBL" id="SIDB01000013">
    <property type="protein sequence ID" value="KAI3424400.1"/>
    <property type="molecule type" value="Genomic_DNA"/>
</dbReference>
<evidence type="ECO:0000256" key="1">
    <source>
        <dbReference type="SAM" id="Phobius"/>
    </source>
</evidence>
<feature type="chain" id="PRO_5039457214" evidence="2">
    <location>
        <begin position="22"/>
        <end position="72"/>
    </location>
</feature>
<reference evidence="3" key="1">
    <citation type="journal article" date="2019" name="Plant J.">
        <title>Chlorella vulgaris genome assembly and annotation reveals the molecular basis for metabolic acclimation to high light conditions.</title>
        <authorList>
            <person name="Cecchin M."/>
            <person name="Marcolungo L."/>
            <person name="Rossato M."/>
            <person name="Girolomoni L."/>
            <person name="Cosentino E."/>
            <person name="Cuine S."/>
            <person name="Li-Beisson Y."/>
            <person name="Delledonne M."/>
            <person name="Ballottari M."/>
        </authorList>
    </citation>
    <scope>NUCLEOTIDE SEQUENCE</scope>
    <source>
        <strain evidence="3">211/11P</strain>
    </source>
</reference>
<accession>A0A9D4TFS0</accession>
<keyword evidence="4" id="KW-1185">Reference proteome</keyword>
<dbReference type="AlphaFoldDB" id="A0A9D4TFS0"/>